<keyword evidence="1" id="KW-0808">Transferase</keyword>
<comment type="caution">
    <text evidence="5">The sequence shown here is derived from an EMBL/GenBank/DDBJ whole genome shotgun (WGS) entry which is preliminary data.</text>
</comment>
<keyword evidence="5" id="KW-0413">Isomerase</keyword>
<evidence type="ECO:0000256" key="1">
    <source>
        <dbReference type="ARBA" id="ARBA00022679"/>
    </source>
</evidence>
<dbReference type="EMBL" id="PJMW01000002">
    <property type="protein sequence ID" value="PKV80438.1"/>
    <property type="molecule type" value="Genomic_DNA"/>
</dbReference>
<dbReference type="PANTHER" id="PTHR43877">
    <property type="entry name" value="AMINOALKYLPHOSPHONATE N-ACETYLTRANSFERASE-RELATED-RELATED"/>
    <property type="match status" value="1"/>
</dbReference>
<protein>
    <submittedName>
        <fullName evidence="5">2-(1,2-epoxy-1,2-dihydrophenyl)acetyl-CoA isomerase</fullName>
    </submittedName>
</protein>
<dbReference type="GO" id="GO:0016853">
    <property type="term" value="F:isomerase activity"/>
    <property type="evidence" value="ECO:0007669"/>
    <property type="project" value="UniProtKB-KW"/>
</dbReference>
<organism evidence="5 6">
    <name type="scientific">Nocardia fluminea</name>
    <dbReference type="NCBI Taxonomy" id="134984"/>
    <lineage>
        <taxon>Bacteria</taxon>
        <taxon>Bacillati</taxon>
        <taxon>Actinomycetota</taxon>
        <taxon>Actinomycetes</taxon>
        <taxon>Mycobacteriales</taxon>
        <taxon>Nocardiaceae</taxon>
        <taxon>Nocardia</taxon>
    </lineage>
</organism>
<proteinExistence type="predicted"/>
<evidence type="ECO:0000313" key="5">
    <source>
        <dbReference type="EMBL" id="PKV80438.1"/>
    </source>
</evidence>
<dbReference type="Proteomes" id="UP000233766">
    <property type="component" value="Unassembled WGS sequence"/>
</dbReference>
<evidence type="ECO:0000313" key="6">
    <source>
        <dbReference type="Proteomes" id="UP000233766"/>
    </source>
</evidence>
<gene>
    <name evidence="5" type="ORF">ATK86_4865</name>
</gene>
<evidence type="ECO:0000256" key="3">
    <source>
        <dbReference type="SAM" id="MobiDB-lite"/>
    </source>
</evidence>
<dbReference type="InterPro" id="IPR000182">
    <property type="entry name" value="GNAT_dom"/>
</dbReference>
<feature type="domain" description="N-acetyltransferase" evidence="4">
    <location>
        <begin position="12"/>
        <end position="183"/>
    </location>
</feature>
<feature type="region of interest" description="Disordered" evidence="3">
    <location>
        <begin position="80"/>
        <end position="107"/>
    </location>
</feature>
<dbReference type="InterPro" id="IPR016181">
    <property type="entry name" value="Acyl_CoA_acyltransferase"/>
</dbReference>
<dbReference type="OrthoDB" id="5243635at2"/>
<dbReference type="InterPro" id="IPR050832">
    <property type="entry name" value="Bact_Acetyltransf"/>
</dbReference>
<accession>A0A2N3VFM8</accession>
<evidence type="ECO:0000259" key="4">
    <source>
        <dbReference type="PROSITE" id="PS51186"/>
    </source>
</evidence>
<reference evidence="5 6" key="1">
    <citation type="submission" date="2017-12" db="EMBL/GenBank/DDBJ databases">
        <title>Sequencing the genomes of 1000 Actinobacteria strains.</title>
        <authorList>
            <person name="Klenk H.-P."/>
        </authorList>
    </citation>
    <scope>NUCLEOTIDE SEQUENCE [LARGE SCALE GENOMIC DNA]</scope>
    <source>
        <strain evidence="5 6">DSM 44489</strain>
    </source>
</reference>
<sequence length="186" mass="20291">MSNWRIAPLTANRVTELAACHIASWREAYDELVPAHILDGFDLERSAINWERRRAAGTHRLPIALAGDCLIGFAAATDAPTPGRRDEASAGHAASIPSDRQSSAGRSTSPVAELEALYVRSAWHGTGVADALIEAAAPGSPCTLWVFADYPRAQAFYRRHGFADTGDRRTDPFTLLPEQLWRREPG</sequence>
<dbReference type="SUPFAM" id="SSF55729">
    <property type="entry name" value="Acyl-CoA N-acyltransferases (Nat)"/>
    <property type="match status" value="1"/>
</dbReference>
<evidence type="ECO:0000256" key="2">
    <source>
        <dbReference type="ARBA" id="ARBA00023315"/>
    </source>
</evidence>
<name>A0A2N3VFM8_9NOCA</name>
<dbReference type="AlphaFoldDB" id="A0A2N3VFM8"/>
<dbReference type="Gene3D" id="3.40.630.30">
    <property type="match status" value="1"/>
</dbReference>
<dbReference type="PROSITE" id="PS51186">
    <property type="entry name" value="GNAT"/>
    <property type="match status" value="1"/>
</dbReference>
<feature type="compositionally biased region" description="Polar residues" evidence="3">
    <location>
        <begin position="98"/>
        <end position="107"/>
    </location>
</feature>
<keyword evidence="6" id="KW-1185">Reference proteome</keyword>
<dbReference type="GO" id="GO:0016747">
    <property type="term" value="F:acyltransferase activity, transferring groups other than amino-acyl groups"/>
    <property type="evidence" value="ECO:0007669"/>
    <property type="project" value="InterPro"/>
</dbReference>
<dbReference type="Pfam" id="PF00583">
    <property type="entry name" value="Acetyltransf_1"/>
    <property type="match status" value="1"/>
</dbReference>
<dbReference type="PANTHER" id="PTHR43877:SF1">
    <property type="entry name" value="ACETYLTRANSFERASE"/>
    <property type="match status" value="1"/>
</dbReference>
<keyword evidence="2" id="KW-0012">Acyltransferase</keyword>
<dbReference type="RefSeq" id="WP_101466375.1">
    <property type="nucleotide sequence ID" value="NZ_PJMW01000002.1"/>
</dbReference>